<dbReference type="Gene3D" id="3.30.360.10">
    <property type="entry name" value="Dihydrodipicolinate Reductase, domain 2"/>
    <property type="match status" value="1"/>
</dbReference>
<dbReference type="InterPro" id="IPR000683">
    <property type="entry name" value="Gfo/Idh/MocA-like_OxRdtase_N"/>
</dbReference>
<accession>A0A927BRM2</accession>
<dbReference type="GO" id="GO:0000166">
    <property type="term" value="F:nucleotide binding"/>
    <property type="evidence" value="ECO:0007669"/>
    <property type="project" value="InterPro"/>
</dbReference>
<keyword evidence="4" id="KW-1185">Reference proteome</keyword>
<dbReference type="InterPro" id="IPR055170">
    <property type="entry name" value="GFO_IDH_MocA-like_dom"/>
</dbReference>
<dbReference type="Gene3D" id="3.40.50.720">
    <property type="entry name" value="NAD(P)-binding Rossmann-like Domain"/>
    <property type="match status" value="1"/>
</dbReference>
<dbReference type="PANTHER" id="PTHR43054">
    <property type="match status" value="1"/>
</dbReference>
<evidence type="ECO:0000313" key="4">
    <source>
        <dbReference type="Proteomes" id="UP000621560"/>
    </source>
</evidence>
<feature type="domain" description="Gfo/Idh/MocA-like oxidoreductase N-terminal" evidence="1">
    <location>
        <begin position="3"/>
        <end position="119"/>
    </location>
</feature>
<comment type="caution">
    <text evidence="3">The sequence shown here is derived from an EMBL/GenBank/DDBJ whole genome shotgun (WGS) entry which is preliminary data.</text>
</comment>
<dbReference type="Proteomes" id="UP000621560">
    <property type="component" value="Unassembled WGS sequence"/>
</dbReference>
<sequence>MKRFAVIGTNWITEAFLRAAQEEPDFKLAAVYSRTEERAREFAARHGAERCYTDLSALAESDAVDAVYIASPNAFHADQAIRCMDGGKHVLCEKPIASNAFELRRMIDAARRNDVLLMEAMKSTLLPNYAAVREHLPELGTVRRFTANYCQYSSRYDAYKRGTVLNAFDPAYSNGALMDLGIYCIYPAVLLFGAPDEIKATAVMLDSGVDGEGALLLRYPDKDAVVTYSKITQSVLPSEILGEDGSIVLDAISEPRQVELRPRGGDARRIDREQEEQTMRYEVREFLRLMGEGRRESAINTHQLALTTMEIMDEARRQIGLVYEADRIGARHDADLSG</sequence>
<organism evidence="3 4">
    <name type="scientific">Paenibacillus sabuli</name>
    <dbReference type="NCBI Taxonomy" id="2772509"/>
    <lineage>
        <taxon>Bacteria</taxon>
        <taxon>Bacillati</taxon>
        <taxon>Bacillota</taxon>
        <taxon>Bacilli</taxon>
        <taxon>Bacillales</taxon>
        <taxon>Paenibacillaceae</taxon>
        <taxon>Paenibacillus</taxon>
    </lineage>
</organism>
<evidence type="ECO:0000259" key="2">
    <source>
        <dbReference type="Pfam" id="PF22725"/>
    </source>
</evidence>
<dbReference type="InterPro" id="IPR036291">
    <property type="entry name" value="NAD(P)-bd_dom_sf"/>
</dbReference>
<dbReference type="SUPFAM" id="SSF51735">
    <property type="entry name" value="NAD(P)-binding Rossmann-fold domains"/>
    <property type="match status" value="1"/>
</dbReference>
<dbReference type="EMBL" id="JACXIZ010000010">
    <property type="protein sequence ID" value="MBD2844279.1"/>
    <property type="molecule type" value="Genomic_DNA"/>
</dbReference>
<dbReference type="PANTHER" id="PTHR43054:SF1">
    <property type="entry name" value="SCYLLO-INOSITOL 2-DEHYDROGENASE (NADP(+)) IOLU"/>
    <property type="match status" value="1"/>
</dbReference>
<evidence type="ECO:0000259" key="1">
    <source>
        <dbReference type="Pfam" id="PF01408"/>
    </source>
</evidence>
<feature type="domain" description="GFO/IDH/MocA-like oxidoreductase" evidence="2">
    <location>
        <begin position="138"/>
        <end position="248"/>
    </location>
</feature>
<dbReference type="Pfam" id="PF22725">
    <property type="entry name" value="GFO_IDH_MocA_C3"/>
    <property type="match status" value="1"/>
</dbReference>
<evidence type="ECO:0000313" key="3">
    <source>
        <dbReference type="EMBL" id="MBD2844279.1"/>
    </source>
</evidence>
<protein>
    <submittedName>
        <fullName evidence="3">Gfo/Idh/MocA family oxidoreductase</fullName>
    </submittedName>
</protein>
<proteinExistence type="predicted"/>
<gene>
    <name evidence="3" type="ORF">IDH44_03685</name>
</gene>
<dbReference type="SUPFAM" id="SSF55347">
    <property type="entry name" value="Glyceraldehyde-3-phosphate dehydrogenase-like, C-terminal domain"/>
    <property type="match status" value="1"/>
</dbReference>
<name>A0A927BRM2_9BACL</name>
<dbReference type="Pfam" id="PF01408">
    <property type="entry name" value="GFO_IDH_MocA"/>
    <property type="match status" value="1"/>
</dbReference>
<dbReference type="RefSeq" id="WP_190914816.1">
    <property type="nucleotide sequence ID" value="NZ_JACXIZ010000010.1"/>
</dbReference>
<dbReference type="AlphaFoldDB" id="A0A927BRM2"/>
<reference evidence="3" key="1">
    <citation type="submission" date="2020-09" db="EMBL/GenBank/DDBJ databases">
        <title>A novel bacterium of genus Paenibacillus, isolated from South China Sea.</title>
        <authorList>
            <person name="Huang H."/>
            <person name="Mo K."/>
            <person name="Hu Y."/>
        </authorList>
    </citation>
    <scope>NUCLEOTIDE SEQUENCE</scope>
    <source>
        <strain evidence="3">IB182496</strain>
    </source>
</reference>